<evidence type="ECO:0000313" key="2">
    <source>
        <dbReference type="EMBL" id="CAH2263571.1"/>
    </source>
</evidence>
<evidence type="ECO:0000256" key="1">
    <source>
        <dbReference type="SAM" id="Phobius"/>
    </source>
</evidence>
<comment type="caution">
    <text evidence="2">The sequence shown here is derived from an EMBL/GenBank/DDBJ whole genome shotgun (WGS) entry which is preliminary data.</text>
</comment>
<dbReference type="EMBL" id="CAKXAJ010026233">
    <property type="protein sequence ID" value="CAH2263571.1"/>
    <property type="molecule type" value="Genomic_DNA"/>
</dbReference>
<reference evidence="2" key="1">
    <citation type="submission" date="2022-03" db="EMBL/GenBank/DDBJ databases">
        <authorList>
            <person name="Lindestad O."/>
        </authorList>
    </citation>
    <scope>NUCLEOTIDE SEQUENCE</scope>
</reference>
<feature type="transmembrane region" description="Helical" evidence="1">
    <location>
        <begin position="285"/>
        <end position="304"/>
    </location>
</feature>
<keyword evidence="3" id="KW-1185">Reference proteome</keyword>
<name>A0A8S4SCQ9_9NEOP</name>
<protein>
    <submittedName>
        <fullName evidence="2">Jg10900 protein</fullName>
    </submittedName>
</protein>
<keyword evidence="1" id="KW-1133">Transmembrane helix</keyword>
<dbReference type="Proteomes" id="UP000838756">
    <property type="component" value="Unassembled WGS sequence"/>
</dbReference>
<gene>
    <name evidence="2" type="primary">jg10900</name>
    <name evidence="2" type="ORF">PAEG_LOCUS24395</name>
</gene>
<organism evidence="2 3">
    <name type="scientific">Pararge aegeria aegeria</name>
    <dbReference type="NCBI Taxonomy" id="348720"/>
    <lineage>
        <taxon>Eukaryota</taxon>
        <taxon>Metazoa</taxon>
        <taxon>Ecdysozoa</taxon>
        <taxon>Arthropoda</taxon>
        <taxon>Hexapoda</taxon>
        <taxon>Insecta</taxon>
        <taxon>Pterygota</taxon>
        <taxon>Neoptera</taxon>
        <taxon>Endopterygota</taxon>
        <taxon>Lepidoptera</taxon>
        <taxon>Glossata</taxon>
        <taxon>Ditrysia</taxon>
        <taxon>Papilionoidea</taxon>
        <taxon>Nymphalidae</taxon>
        <taxon>Satyrinae</taxon>
        <taxon>Satyrini</taxon>
        <taxon>Parargina</taxon>
        <taxon>Pararge</taxon>
    </lineage>
</organism>
<proteinExistence type="predicted"/>
<accession>A0A8S4SCQ9</accession>
<dbReference type="AlphaFoldDB" id="A0A8S4SCQ9"/>
<sequence length="338" mass="38498">MNGGCIDEIKAMDKLQRIWRNRNITKATEIRLVKALIFLIFFYASKTWTLRETEKKIIDALEMLCWRRMLGFNEEIIKRQTVIDYTHCKRVGFHETCGSYFYKPEGDSCICFLNNNFVDLRGNLTVHSLLEMSNQEFLNNGNSSAKSFADLISTSNKQCDPYNGEKTANDTCEAIPNEIFQDYLVLTKAETQDSNDSEVSFSKSTRWGPAANHSVNGFQNVISVLMSNNWKYDGPDANIMNMFPPGNYTLTVRFYGNPNIWRRALVISSKSIDVKTTYRSNAFDIVALILGMILLFGSIALLELRYSITGKGQSVFLPQPYSPTTLRLSKPDLNITQI</sequence>
<keyword evidence="1" id="KW-0472">Membrane</keyword>
<keyword evidence="1" id="KW-0812">Transmembrane</keyword>
<evidence type="ECO:0000313" key="3">
    <source>
        <dbReference type="Proteomes" id="UP000838756"/>
    </source>
</evidence>
<dbReference type="OrthoDB" id="340608at2759"/>